<organismHost>
    <name type="scientific">Lepidoptera</name>
    <name type="common">moths &amp; butterflies</name>
    <dbReference type="NCBI Taxonomy" id="7088"/>
</organismHost>
<dbReference type="KEGG" id="vg:3890558"/>
<dbReference type="InterPro" id="IPR009815">
    <property type="entry name" value="AcMNPV_AC11"/>
</dbReference>
<evidence type="ECO:0000313" key="2">
    <source>
        <dbReference type="Proteomes" id="UP000202376"/>
    </source>
</evidence>
<dbReference type="GeneID" id="3890558"/>
<name>Q2NP57_NPVHC</name>
<keyword evidence="2" id="KW-1185">Reference proteome</keyword>
<dbReference type="Proteomes" id="UP000202376">
    <property type="component" value="Segment"/>
</dbReference>
<dbReference type="Pfam" id="PF07138">
    <property type="entry name" value="AcMNPV_AC11"/>
    <property type="match status" value="1"/>
</dbReference>
<reference evidence="1 2" key="3">
    <citation type="journal article" date="2006" name="J. Gen. Virol.">
        <title>Gene organization and complete sequence of the Hyphantria cunea nucleopolyhedrovirus genome.</title>
        <authorList>
            <person name="Ikeda M."/>
            <person name="Shikata M."/>
            <person name="Shirata N."/>
            <person name="Chaeychomsri S."/>
            <person name="Kobayashi M."/>
        </authorList>
    </citation>
    <scope>NUCLEOTIDE SEQUENCE [LARGE SCALE GENOMIC DNA]</scope>
</reference>
<reference evidence="1 2" key="2">
    <citation type="journal article" date="2004" name="Virology">
        <title>Identification and functional analysis of Hyphantria cunea nucleopolyhedrovirus iap genes.</title>
        <authorList>
            <person name="Ikeda M."/>
            <person name="Yanagimoto K."/>
            <person name="Kobayashi M."/>
        </authorList>
    </citation>
    <scope>NUCLEOTIDE SEQUENCE [LARGE SCALE GENOMIC DNA]</scope>
</reference>
<accession>Q2NP57</accession>
<reference evidence="1 2" key="1">
    <citation type="journal article" date="2002" name="Virus Genes">
        <title>Identification and characterization of Hyphantria cunea nucleopolyhedrovirus homologous repeated regions.</title>
        <authorList>
            <person name="FelipeAlves C.A."/>
            <person name="Ikeda M."/>
            <person name="Kobayashi M."/>
        </authorList>
    </citation>
    <scope>NUCLEOTIDE SEQUENCE [LARGE SCALE GENOMIC DNA]</scope>
</reference>
<protein>
    <submittedName>
        <fullName evidence="1">ORF141 peptide</fullName>
    </submittedName>
</protein>
<organism evidence="1 2">
    <name type="scientific">Hyphantria cunea nuclear polyhedrosis virus</name>
    <name type="common">HcNPV</name>
    <dbReference type="NCBI Taxonomy" id="28288"/>
    <lineage>
        <taxon>Viruses</taxon>
        <taxon>Viruses incertae sedis</taxon>
        <taxon>Naldaviricetes</taxon>
        <taxon>Lefavirales</taxon>
        <taxon>Baculoviridae</taxon>
        <taxon>Alphabaculovirus</taxon>
        <taxon>Alphabaculovirus hycuneae</taxon>
    </lineage>
</organism>
<dbReference type="OrthoDB" id="5383at10239"/>
<proteinExistence type="predicted"/>
<evidence type="ECO:0000313" key="1">
    <source>
        <dbReference type="EMBL" id="BAE72430.1"/>
    </source>
</evidence>
<sequence length="330" mass="37662">MSLSSKLLVYAFYGVYNAAHKNYGESYHLHRLVEEYVTNAYVCEASCVRRDIATARCLNYGGISFDDARQVLEIGEVATCLSAWYRCGDTSGLCTDLQRALTTIDRFVPLDKRVAKGGDIYALDAFVADISNDVVDSLQGIIGRFIHFARCSALEHVAEVFDPTIKADGWWYHKFCVLTYMHRMIAGSVPVELTMRLQNSVTKYIRPNDEGNCAPAIASVYGRFCGIGRYHFEHHKMTNTHLLFQYLRGEPANNKDYPCYIKDFGRHCKNTYADLKKHADTLYINATSDRKKNMLFDLLCCVNAEDIDTDCYDYIVNKFYKNVVNKSNYK</sequence>
<gene>
    <name evidence="1" type="ORF">HynVgp141</name>
</gene>
<dbReference type="EMBL" id="AP009046">
    <property type="protein sequence ID" value="BAE72430.1"/>
    <property type="molecule type" value="Genomic_DNA"/>
</dbReference>
<dbReference type="RefSeq" id="YP_473329.1">
    <property type="nucleotide sequence ID" value="NC_007767.1"/>
</dbReference>